<name>A0ABN2J376_9ACTN</name>
<evidence type="ECO:0000313" key="2">
    <source>
        <dbReference type="EMBL" id="GAA1716691.1"/>
    </source>
</evidence>
<proteinExistence type="predicted"/>
<dbReference type="Proteomes" id="UP001500618">
    <property type="component" value="Unassembled WGS sequence"/>
</dbReference>
<organism evidence="2 3">
    <name type="scientific">Fodinicola feengrottensis</name>
    <dbReference type="NCBI Taxonomy" id="435914"/>
    <lineage>
        <taxon>Bacteria</taxon>
        <taxon>Bacillati</taxon>
        <taxon>Actinomycetota</taxon>
        <taxon>Actinomycetes</taxon>
        <taxon>Mycobacteriales</taxon>
        <taxon>Fodinicola</taxon>
    </lineage>
</organism>
<reference evidence="2 3" key="1">
    <citation type="journal article" date="2019" name="Int. J. Syst. Evol. Microbiol.">
        <title>The Global Catalogue of Microorganisms (GCM) 10K type strain sequencing project: providing services to taxonomists for standard genome sequencing and annotation.</title>
        <authorList>
            <consortium name="The Broad Institute Genomics Platform"/>
            <consortium name="The Broad Institute Genome Sequencing Center for Infectious Disease"/>
            <person name="Wu L."/>
            <person name="Ma J."/>
        </authorList>
    </citation>
    <scope>NUCLEOTIDE SEQUENCE [LARGE SCALE GENOMIC DNA]</scope>
    <source>
        <strain evidence="2 3">JCM 14718</strain>
    </source>
</reference>
<accession>A0ABN2J376</accession>
<evidence type="ECO:0000313" key="3">
    <source>
        <dbReference type="Proteomes" id="UP001500618"/>
    </source>
</evidence>
<protein>
    <submittedName>
        <fullName evidence="2">Uncharacterized protein</fullName>
    </submittedName>
</protein>
<dbReference type="RefSeq" id="WP_163568758.1">
    <property type="nucleotide sequence ID" value="NZ_BAAANY010000041.1"/>
</dbReference>
<keyword evidence="1" id="KW-0812">Transmembrane</keyword>
<sequence>MQEIVGDLPTEIGSGRVFRDPYETIDGTTVIPAMKVRRVCGAFMAKPAGAVVVKDGKASWVAAVDETQIALGGILVGLAAVVLFGVAGIRRPPWPDVRVWVTRKR</sequence>
<feature type="transmembrane region" description="Helical" evidence="1">
    <location>
        <begin position="69"/>
        <end position="89"/>
    </location>
</feature>
<evidence type="ECO:0000256" key="1">
    <source>
        <dbReference type="SAM" id="Phobius"/>
    </source>
</evidence>
<comment type="caution">
    <text evidence="2">The sequence shown here is derived from an EMBL/GenBank/DDBJ whole genome shotgun (WGS) entry which is preliminary data.</text>
</comment>
<keyword evidence="1" id="KW-0472">Membrane</keyword>
<dbReference type="EMBL" id="BAAANY010000041">
    <property type="protein sequence ID" value="GAA1716691.1"/>
    <property type="molecule type" value="Genomic_DNA"/>
</dbReference>
<keyword evidence="1" id="KW-1133">Transmembrane helix</keyword>
<keyword evidence="3" id="KW-1185">Reference proteome</keyword>
<gene>
    <name evidence="2" type="ORF">GCM10009765_76650</name>
</gene>